<reference evidence="2" key="1">
    <citation type="submission" date="2020-03" db="EMBL/GenBank/DDBJ databases">
        <authorList>
            <person name="Weist P."/>
        </authorList>
    </citation>
    <scope>NUCLEOTIDE SEQUENCE</scope>
</reference>
<accession>A0A9N7UCD4</accession>
<evidence type="ECO:0000256" key="1">
    <source>
        <dbReference type="SAM" id="MobiDB-lite"/>
    </source>
</evidence>
<feature type="compositionally biased region" description="Polar residues" evidence="1">
    <location>
        <begin position="149"/>
        <end position="158"/>
    </location>
</feature>
<sequence length="208" mass="22709">MRKVEGGNMQHDGRREGLEGGGGAGRREGKPNEERQLCDDTRSSSAQVSSAEDLENQDQRAPGSSAEDLENQDQRAPGSSAEDLENQDQRAPGSSAEDLENQDQRAPGSSAEDLENQDQRAPGSSAEDLENQDQRAPGSSAEDMENQDQRSPGGQHSVNMERCTIYDVLLRRGNLDLGHSGQQRRGNPVTHIDIWLDRQSMQLVGDIC</sequence>
<comment type="caution">
    <text evidence="2">The sequence shown here is derived from an EMBL/GenBank/DDBJ whole genome shotgun (WGS) entry which is preliminary data.</text>
</comment>
<gene>
    <name evidence="2" type="ORF">PLEPLA_LOCUS15392</name>
</gene>
<protein>
    <submittedName>
        <fullName evidence="2">Uncharacterized protein</fullName>
    </submittedName>
</protein>
<name>A0A9N7UCD4_PLEPL</name>
<proteinExistence type="predicted"/>
<keyword evidence="3" id="KW-1185">Reference proteome</keyword>
<feature type="region of interest" description="Disordered" evidence="1">
    <location>
        <begin position="1"/>
        <end position="159"/>
    </location>
</feature>
<organism evidence="2 3">
    <name type="scientific">Pleuronectes platessa</name>
    <name type="common">European plaice</name>
    <dbReference type="NCBI Taxonomy" id="8262"/>
    <lineage>
        <taxon>Eukaryota</taxon>
        <taxon>Metazoa</taxon>
        <taxon>Chordata</taxon>
        <taxon>Craniata</taxon>
        <taxon>Vertebrata</taxon>
        <taxon>Euteleostomi</taxon>
        <taxon>Actinopterygii</taxon>
        <taxon>Neopterygii</taxon>
        <taxon>Teleostei</taxon>
        <taxon>Neoteleostei</taxon>
        <taxon>Acanthomorphata</taxon>
        <taxon>Carangaria</taxon>
        <taxon>Pleuronectiformes</taxon>
        <taxon>Pleuronectoidei</taxon>
        <taxon>Pleuronectidae</taxon>
        <taxon>Pleuronectes</taxon>
    </lineage>
</organism>
<feature type="compositionally biased region" description="Basic and acidic residues" evidence="1">
    <location>
        <begin position="25"/>
        <end position="42"/>
    </location>
</feature>
<dbReference type="AlphaFoldDB" id="A0A9N7UCD4"/>
<evidence type="ECO:0000313" key="3">
    <source>
        <dbReference type="Proteomes" id="UP001153269"/>
    </source>
</evidence>
<dbReference type="Proteomes" id="UP001153269">
    <property type="component" value="Unassembled WGS sequence"/>
</dbReference>
<dbReference type="EMBL" id="CADEAL010000968">
    <property type="protein sequence ID" value="CAB1427453.1"/>
    <property type="molecule type" value="Genomic_DNA"/>
</dbReference>
<evidence type="ECO:0000313" key="2">
    <source>
        <dbReference type="EMBL" id="CAB1427453.1"/>
    </source>
</evidence>